<feature type="transmembrane region" description="Helical" evidence="12">
    <location>
        <begin position="296"/>
        <end position="315"/>
    </location>
</feature>
<keyword evidence="7" id="KW-0408">Iron</keyword>
<comment type="caution">
    <text evidence="13">The sequence shown here is derived from an EMBL/GenBank/DDBJ whole genome shotgun (WGS) entry which is preliminary data.</text>
</comment>
<feature type="transmembrane region" description="Helical" evidence="12">
    <location>
        <begin position="200"/>
        <end position="224"/>
    </location>
</feature>
<dbReference type="PANTHER" id="PTHR35457">
    <property type="entry name" value="HEME A SYNTHASE"/>
    <property type="match status" value="1"/>
</dbReference>
<keyword evidence="9 12" id="KW-0472">Membrane</keyword>
<feature type="transmembrane region" description="Helical" evidence="12">
    <location>
        <begin position="256"/>
        <end position="276"/>
    </location>
</feature>
<evidence type="ECO:0000256" key="1">
    <source>
        <dbReference type="ARBA" id="ARBA00004141"/>
    </source>
</evidence>
<reference evidence="13" key="1">
    <citation type="journal article" date="2014" name="Int. J. Syst. Evol. Microbiol.">
        <title>Complete genome sequence of Corynebacterium casei LMG S-19264T (=DSM 44701T), isolated from a smear-ripened cheese.</title>
        <authorList>
            <consortium name="US DOE Joint Genome Institute (JGI-PGF)"/>
            <person name="Walter F."/>
            <person name="Albersmeier A."/>
            <person name="Kalinowski J."/>
            <person name="Ruckert C."/>
        </authorList>
    </citation>
    <scope>NUCLEOTIDE SEQUENCE</scope>
    <source>
        <strain evidence="13">JCM 31311</strain>
    </source>
</reference>
<evidence type="ECO:0000256" key="3">
    <source>
        <dbReference type="ARBA" id="ARBA00022692"/>
    </source>
</evidence>
<comment type="subcellular location">
    <subcellularLocation>
        <location evidence="1">Membrane</location>
        <topology evidence="1">Multi-pass membrane protein</topology>
    </subcellularLocation>
</comment>
<name>A0A918F012_9DEIO</name>
<dbReference type="PANTHER" id="PTHR35457:SF1">
    <property type="entry name" value="HEME A SYNTHASE"/>
    <property type="match status" value="1"/>
</dbReference>
<comment type="pathway">
    <text evidence="11">Porphyrin-containing compound metabolism.</text>
</comment>
<keyword evidence="4" id="KW-0479">Metal-binding</keyword>
<evidence type="ECO:0000256" key="10">
    <source>
        <dbReference type="ARBA" id="ARBA00023157"/>
    </source>
</evidence>
<evidence type="ECO:0000256" key="12">
    <source>
        <dbReference type="SAM" id="Phobius"/>
    </source>
</evidence>
<feature type="transmembrane region" description="Helical" evidence="12">
    <location>
        <begin position="131"/>
        <end position="155"/>
    </location>
</feature>
<feature type="transmembrane region" description="Helical" evidence="12">
    <location>
        <begin position="101"/>
        <end position="119"/>
    </location>
</feature>
<gene>
    <name evidence="13" type="ORF">GCM10008957_05080</name>
</gene>
<dbReference type="GO" id="GO:0016020">
    <property type="term" value="C:membrane"/>
    <property type="evidence" value="ECO:0007669"/>
    <property type="project" value="UniProtKB-SubCell"/>
</dbReference>
<dbReference type="EMBL" id="BMQL01000001">
    <property type="protein sequence ID" value="GGQ95561.1"/>
    <property type="molecule type" value="Genomic_DNA"/>
</dbReference>
<keyword evidence="14" id="KW-1185">Reference proteome</keyword>
<dbReference type="Proteomes" id="UP000603865">
    <property type="component" value="Unassembled WGS sequence"/>
</dbReference>
<proteinExistence type="predicted"/>
<evidence type="ECO:0000256" key="6">
    <source>
        <dbReference type="ARBA" id="ARBA00023002"/>
    </source>
</evidence>
<feature type="transmembrane region" description="Helical" evidence="12">
    <location>
        <begin position="167"/>
        <end position="188"/>
    </location>
</feature>
<keyword evidence="10" id="KW-1015">Disulfide bond</keyword>
<evidence type="ECO:0000256" key="9">
    <source>
        <dbReference type="ARBA" id="ARBA00023136"/>
    </source>
</evidence>
<evidence type="ECO:0000256" key="4">
    <source>
        <dbReference type="ARBA" id="ARBA00022723"/>
    </source>
</evidence>
<evidence type="ECO:0000256" key="7">
    <source>
        <dbReference type="ARBA" id="ARBA00023004"/>
    </source>
</evidence>
<evidence type="ECO:0000313" key="14">
    <source>
        <dbReference type="Proteomes" id="UP000603865"/>
    </source>
</evidence>
<feature type="transmembrane region" description="Helical" evidence="12">
    <location>
        <begin position="321"/>
        <end position="342"/>
    </location>
</feature>
<keyword evidence="2" id="KW-1003">Cell membrane</keyword>
<evidence type="ECO:0000256" key="5">
    <source>
        <dbReference type="ARBA" id="ARBA00022989"/>
    </source>
</evidence>
<organism evidence="13 14">
    <name type="scientific">Deinococcus ruber</name>
    <dbReference type="NCBI Taxonomy" id="1848197"/>
    <lineage>
        <taxon>Bacteria</taxon>
        <taxon>Thermotogati</taxon>
        <taxon>Deinococcota</taxon>
        <taxon>Deinococci</taxon>
        <taxon>Deinococcales</taxon>
        <taxon>Deinococcaceae</taxon>
        <taxon>Deinococcus</taxon>
    </lineage>
</organism>
<keyword evidence="5 12" id="KW-1133">Transmembrane helix</keyword>
<dbReference type="InterPro" id="IPR050450">
    <property type="entry name" value="COX15/CtaA_HemeA_synthase"/>
</dbReference>
<keyword evidence="8" id="KW-0350">Heme biosynthesis</keyword>
<evidence type="ECO:0000256" key="11">
    <source>
        <dbReference type="ARBA" id="ARBA00023444"/>
    </source>
</evidence>
<keyword evidence="6" id="KW-0560">Oxidoreductase</keyword>
<evidence type="ECO:0000256" key="2">
    <source>
        <dbReference type="ARBA" id="ARBA00022475"/>
    </source>
</evidence>
<dbReference type="GO" id="GO:0046872">
    <property type="term" value="F:metal ion binding"/>
    <property type="evidence" value="ECO:0007669"/>
    <property type="project" value="UniProtKB-KW"/>
</dbReference>
<evidence type="ECO:0000313" key="13">
    <source>
        <dbReference type="EMBL" id="GGQ95561.1"/>
    </source>
</evidence>
<reference evidence="13" key="2">
    <citation type="submission" date="2020-09" db="EMBL/GenBank/DDBJ databases">
        <authorList>
            <person name="Sun Q."/>
            <person name="Ohkuma M."/>
        </authorList>
    </citation>
    <scope>NUCLEOTIDE SEQUENCE</scope>
    <source>
        <strain evidence="13">JCM 31311</strain>
    </source>
</reference>
<evidence type="ECO:0000256" key="8">
    <source>
        <dbReference type="ARBA" id="ARBA00023133"/>
    </source>
</evidence>
<dbReference type="InterPro" id="IPR003780">
    <property type="entry name" value="COX15/CtaA_fam"/>
</dbReference>
<protein>
    <submittedName>
        <fullName evidence="13">Heme A synthase</fullName>
    </submittedName>
</protein>
<feature type="transmembrane region" description="Helical" evidence="12">
    <location>
        <begin position="45"/>
        <end position="64"/>
    </location>
</feature>
<dbReference type="GO" id="GO:0016491">
    <property type="term" value="F:oxidoreductase activity"/>
    <property type="evidence" value="ECO:0007669"/>
    <property type="project" value="UniProtKB-KW"/>
</dbReference>
<dbReference type="Pfam" id="PF02628">
    <property type="entry name" value="COX15-CtaA"/>
    <property type="match status" value="1"/>
</dbReference>
<dbReference type="GO" id="GO:0006784">
    <property type="term" value="P:heme A biosynthetic process"/>
    <property type="evidence" value="ECO:0007669"/>
    <property type="project" value="InterPro"/>
</dbReference>
<accession>A0A918F012</accession>
<keyword evidence="3 12" id="KW-0812">Transmembrane</keyword>
<sequence>MQCEVVQFEWAEQDKGAGGVNSSAVPKVKADSAGQPGRVGRLLPALAWTALGYNVLVILWGAFVRISGSGAGCGEHWPLCNGVALPVSPTLHTIIEFSHRLTSGLSGLLAIGLVGLALFRSPKGHPVRTGALLSLLLIIFEGLVGGVQVLLGLTATSTNPARGFVQGVHLANTFALLGALLLTAVWASGGPRLRLKGQGVLGWLAGTGLVLMLILGMAGAVTALGDLLFTPTGMTPLDTVRQDFSLSASIIQNLRVVHPILALGVSAYLFWFAGLVGTRQSVSGSMLQPRRWKISLHAIIALQILAGVLNVILKAPGWMQMLHLFLACVMWLGVVMLCYSALVGRPAPQTTALPQGVHV</sequence>
<dbReference type="AlphaFoldDB" id="A0A918F012"/>